<evidence type="ECO:0000313" key="8">
    <source>
        <dbReference type="Proteomes" id="UP000690515"/>
    </source>
</evidence>
<dbReference type="InterPro" id="IPR028971">
    <property type="entry name" value="NAD-GDH_cat"/>
</dbReference>
<evidence type="ECO:0000259" key="2">
    <source>
        <dbReference type="Pfam" id="PF05088"/>
    </source>
</evidence>
<feature type="domain" description="NAD-glutamate dehydrogenase N-terminal ACT1" evidence="4">
    <location>
        <begin position="36"/>
        <end position="175"/>
    </location>
</feature>
<reference evidence="7 8" key="1">
    <citation type="submission" date="2021-04" db="EMBL/GenBank/DDBJ databases">
        <authorList>
            <person name="Pira H."/>
            <person name="Risdian C."/>
            <person name="Wink J."/>
        </authorList>
    </citation>
    <scope>NUCLEOTIDE SEQUENCE [LARGE SCALE GENOMIC DNA]</scope>
    <source>
        <strain evidence="7 8">WH53</strain>
    </source>
</reference>
<feature type="domain" description="NAD-glutamate dehydrogenase ACT3" evidence="6">
    <location>
        <begin position="555"/>
        <end position="624"/>
    </location>
</feature>
<dbReference type="Pfam" id="PF21079">
    <property type="entry name" value="GDH_HM2"/>
    <property type="match status" value="1"/>
</dbReference>
<feature type="domain" description="NAD-glutamate dehydrogenase ACT2" evidence="5">
    <location>
        <begin position="407"/>
        <end position="495"/>
    </location>
</feature>
<evidence type="ECO:0000259" key="5">
    <source>
        <dbReference type="Pfam" id="PF21076"/>
    </source>
</evidence>
<dbReference type="EMBL" id="JAGSOY010000032">
    <property type="protein sequence ID" value="MBU2712174.1"/>
    <property type="molecule type" value="Genomic_DNA"/>
</dbReference>
<evidence type="ECO:0000259" key="6">
    <source>
        <dbReference type="Pfam" id="PF21077"/>
    </source>
</evidence>
<dbReference type="Gene3D" id="3.40.50.720">
    <property type="entry name" value="NAD(P)-binding Rossmann-like Domain"/>
    <property type="match status" value="1"/>
</dbReference>
<dbReference type="InterPro" id="IPR048381">
    <property type="entry name" value="GDH_C"/>
</dbReference>
<dbReference type="PANTHER" id="PTHR43403">
    <property type="entry name" value="NAD-SPECIFIC GLUTAMATE DEHYDROGENASE"/>
    <property type="match status" value="1"/>
</dbReference>
<evidence type="ECO:0000313" key="7">
    <source>
        <dbReference type="EMBL" id="MBU2712174.1"/>
    </source>
</evidence>
<dbReference type="Pfam" id="PF21074">
    <property type="entry name" value="GDH_C"/>
    <property type="match status" value="1"/>
</dbReference>
<accession>A0ABS5ZDM4</accession>
<feature type="domain" description="NAD-glutamate dehydrogenase catalytic" evidence="2">
    <location>
        <begin position="726"/>
        <end position="1220"/>
    </location>
</feature>
<organism evidence="7 8">
    <name type="scientific">Zooshikella harenae</name>
    <dbReference type="NCBI Taxonomy" id="2827238"/>
    <lineage>
        <taxon>Bacteria</taxon>
        <taxon>Pseudomonadati</taxon>
        <taxon>Pseudomonadota</taxon>
        <taxon>Gammaproteobacteria</taxon>
        <taxon>Oceanospirillales</taxon>
        <taxon>Zooshikellaceae</taxon>
        <taxon>Zooshikella</taxon>
    </lineage>
</organism>
<dbReference type="SUPFAM" id="SSF51735">
    <property type="entry name" value="NAD(P)-binding Rossmann-fold domains"/>
    <property type="match status" value="1"/>
</dbReference>
<keyword evidence="1" id="KW-0560">Oxidoreductase</keyword>
<dbReference type="InterPro" id="IPR049062">
    <property type="entry name" value="NAD_Glu_DH_ACT2"/>
</dbReference>
<dbReference type="InterPro" id="IPR046346">
    <property type="entry name" value="Aminoacid_DH-like_N_sf"/>
</dbReference>
<sequence>MSSQNQNKYDIIRQIQQRLSAQLSPDLVKPVNALAYHFYRESISRELVQAPIDKLCGAIMSLWDFAQQRTNKPIIRAYNPSFEEHGWESRHTIIEIIVADQPFLVSSISMALNAGEFFIHRITHPVIPVIRDSHGNITDIPAPENVQPDTPFEAIMRFEVARVLDQTVLDDMEQRIQWVLQEVNLAVTDWQPMLSNMKTACNDLTKASIPGFDSSEQQEIVAFLKWVMDSHFTFVGFRAYTLTSNPQSSTGTMVLQADKSLGTFRNIDNQTTRELTLSPYLLQRMLSPFPLILTKSTTMSSVHRPAHLDYIGIKRFNKQGQVVGEWRFFGLYSSSAYAAPYQDIPLLRRKAQRLIDTIHIPANSHKGKILRNILNHYPRDEMLQADYEQLNDTVQGILETQERRELRLFIRPDIYGRFISALVFVPRDRYNTEVRMRMQEILLQSFNGQSVEFNVQFSEQVSARVHFTIHCENAHEQEYNIDEIEMQMTKAMLSWADNLHLSLQSRVGEAEANRLFRRYGNAFPAGYQADFTVARAAADIQHLENVLSGQTISTYLYRPYTSAGNLHFKVIGRGDFMALSDVLPILEHMGVKVLSAHPYAIKCTDWATCWILDFNIATISAIDLDNNSAKQEFQTTFIEAYQERIENDGFNKLVVAAALTCRQVVILRAICKYLLQLKVPFSQTYMETTLANNPIITRQLVELFSQRFDPNQPINEERCQELQQNIQAALDAVANLDEDRILRHYLEVILAMLRTNFYVQDQDQNLKAYVSFKLAPEKIPTAPQPRPAYEIFVYAPWVEGVHMRGSKVARGGLRWSDRREDFRTEILGLVKAQMVKNSVIVPSGAKGGFVAKRLPATAEREQIQAEVEYCYRTFISGLLDITDNLVDQQLVPPTQVLRYDDDDPYLVVAADKGTATFSDLANEVAMGYGFWLGDAFASGGSNGYDHKKMGITARGAWESVKRLFKELSIDTQQQDFTCVGIGDMSGDVFGNGMLLSKHIRLVAAFNHQHIFIDPTPDAPSSFVERQRLFNLPRSNWLDYDTQLLSKGGGIYPRSAKVIELSAEAKQALGIDKQKLTPNELVKHILQAPVDLLWNGGIGTYVKASTETHGDVGDKANDSVRINANQLKCKVIGEGGNLGFTQLSRIEFARRGGLVTTDACDNSAGVDCSDHEVNIKIVVDQVVNQGDLTQKQRNKLLADMTNHVASLVLKHNVQQSQILSLVNAKGVQLLNDQTRLLRLLEKEKRLKRKLEYLPNEDQLQERAQTQEGLTRPELSVLLAYSKIHLSDALKEERIGDDPYFAQQIQSYFPSPLIERCLSAVKHHPLHNEIIATHVTNIVGNRMGPSFIMRVQEQANCSALAIVRAFIAATQLFNIDQIWQAVDQLTTEVSYPTQCNLYTVLQEMTEKVTLWLLRHGGHPLDVEATVQKYLPGLAYIRQQLHSLLHGELATTYQQRVGHYLEQHVPESIAAACASLSFEYNSLDIVHLALQEQQDVNHAAQLFFALEERLTLQWLRTSISALPQRNVWQRKARNTLADELDTALSQVTCHVQQQIAHEHDQILPCLDNWLSQKTNTLQHSQSIWADIQSSAEPDLAMLSVAVRELHNLT</sequence>
<comment type="caution">
    <text evidence="7">The sequence shown here is derived from an EMBL/GenBank/DDBJ whole genome shotgun (WGS) entry which is preliminary data.</text>
</comment>
<dbReference type="InterPro" id="IPR049058">
    <property type="entry name" value="NAD_Glu_DH_HM2"/>
</dbReference>
<dbReference type="Proteomes" id="UP000690515">
    <property type="component" value="Unassembled WGS sequence"/>
</dbReference>
<evidence type="ECO:0000256" key="1">
    <source>
        <dbReference type="ARBA" id="ARBA00023002"/>
    </source>
</evidence>
<dbReference type="InterPro" id="IPR036291">
    <property type="entry name" value="NAD(P)-bd_dom_sf"/>
</dbReference>
<name>A0ABS5ZDM4_9GAMM</name>
<proteinExistence type="predicted"/>
<protein>
    <submittedName>
        <fullName evidence="7">NAD-glutamate dehydrogenase</fullName>
    </submittedName>
</protein>
<dbReference type="PANTHER" id="PTHR43403:SF1">
    <property type="entry name" value="NAD-SPECIFIC GLUTAMATE DEHYDROGENASE"/>
    <property type="match status" value="1"/>
</dbReference>
<dbReference type="InterPro" id="IPR007780">
    <property type="entry name" value="NAD_Glu_DH_bac"/>
</dbReference>
<keyword evidence="8" id="KW-1185">Reference proteome</keyword>
<dbReference type="InterPro" id="IPR049056">
    <property type="entry name" value="NAD_Glu_DH_HM3"/>
</dbReference>
<gene>
    <name evidence="7" type="ORF">KCG35_13995</name>
</gene>
<evidence type="ECO:0000259" key="3">
    <source>
        <dbReference type="Pfam" id="PF21074"/>
    </source>
</evidence>
<evidence type="ECO:0000259" key="4">
    <source>
        <dbReference type="Pfam" id="PF21075"/>
    </source>
</evidence>
<dbReference type="Pfam" id="PF21076">
    <property type="entry name" value="GDH_ACT2"/>
    <property type="match status" value="1"/>
</dbReference>
<feature type="domain" description="NAD-specific glutamate dehydrogenase C-terminal" evidence="3">
    <location>
        <begin position="1266"/>
        <end position="1603"/>
    </location>
</feature>
<dbReference type="Pfam" id="PF05088">
    <property type="entry name" value="Bac_GDH_CD"/>
    <property type="match status" value="1"/>
</dbReference>
<dbReference type="InterPro" id="IPR024727">
    <property type="entry name" value="NAD_Glu_DH_N_ACT1"/>
</dbReference>
<dbReference type="InterPro" id="IPR049059">
    <property type="entry name" value="NAD_Glu_DH_HM1"/>
</dbReference>
<dbReference type="InterPro" id="IPR049064">
    <property type="entry name" value="NAD_Glu_DH_ACT3"/>
</dbReference>
<dbReference type="PIRSF" id="PIRSF036761">
    <property type="entry name" value="GDH_Mll4104"/>
    <property type="match status" value="1"/>
</dbReference>
<dbReference type="Pfam" id="PF21077">
    <property type="entry name" value="GDH_ACT3"/>
    <property type="match status" value="1"/>
</dbReference>
<dbReference type="RefSeq" id="WP_215820403.1">
    <property type="nucleotide sequence ID" value="NZ_JAGSOY010000032.1"/>
</dbReference>
<dbReference type="Pfam" id="PF21073">
    <property type="entry name" value="GDH_HM1"/>
    <property type="match status" value="1"/>
</dbReference>
<dbReference type="Pfam" id="PF21075">
    <property type="entry name" value="GDH_ACT1"/>
    <property type="match status" value="1"/>
</dbReference>
<dbReference type="Pfam" id="PF21078">
    <property type="entry name" value="GDH_HM3"/>
    <property type="match status" value="1"/>
</dbReference>
<dbReference type="SUPFAM" id="SSF53223">
    <property type="entry name" value="Aminoacid dehydrogenase-like, N-terminal domain"/>
    <property type="match status" value="1"/>
</dbReference>